<organism evidence="3 4">
    <name type="scientific">Mucilaginibacter dorajii</name>
    <dbReference type="NCBI Taxonomy" id="692994"/>
    <lineage>
        <taxon>Bacteria</taxon>
        <taxon>Pseudomonadati</taxon>
        <taxon>Bacteroidota</taxon>
        <taxon>Sphingobacteriia</taxon>
        <taxon>Sphingobacteriales</taxon>
        <taxon>Sphingobacteriaceae</taxon>
        <taxon>Mucilaginibacter</taxon>
    </lineage>
</organism>
<protein>
    <recommendedName>
        <fullName evidence="5">IPT/TIG domain-containing protein</fullName>
    </recommendedName>
</protein>
<dbReference type="InterPro" id="IPR002909">
    <property type="entry name" value="IPT_dom"/>
</dbReference>
<dbReference type="SUPFAM" id="SSF81296">
    <property type="entry name" value="E set domains"/>
    <property type="match status" value="2"/>
</dbReference>
<name>A0ABP7QYX7_9SPHI</name>
<gene>
    <name evidence="3" type="ORF">GCM10022210_49600</name>
</gene>
<feature type="domain" description="IPT/TIG" evidence="1">
    <location>
        <begin position="152"/>
        <end position="222"/>
    </location>
</feature>
<dbReference type="EMBL" id="BAAAZC010000031">
    <property type="protein sequence ID" value="GAA3990167.1"/>
    <property type="molecule type" value="Genomic_DNA"/>
</dbReference>
<evidence type="ECO:0008006" key="5">
    <source>
        <dbReference type="Google" id="ProtNLM"/>
    </source>
</evidence>
<dbReference type="InterPro" id="IPR013783">
    <property type="entry name" value="Ig-like_fold"/>
</dbReference>
<feature type="domain" description="IPT/TIG" evidence="1">
    <location>
        <begin position="63"/>
        <end position="139"/>
    </location>
</feature>
<sequence>MSVMGGLTDRPVLVNVKSIHFNLLIMKQILKQNAIVILMVSFVMLFIGCEKGPNFEMVTYPAPQPTDFNAKSGYPGSYVTITGKDFGTLAGAVTILFNGIPSDSIKSIEDGKIVVKTPANGTTGKITLKIWKNTVVLNGVFTFLPAPTIKSVTSLGPLGTGIAATGDLVVIKGTGFGTDPSKVSVSFNGTTATSITAVADTSIQVITPGGYSSGNLTVKINGFPITGPPLLNPDVKGDISMFYLKNYKQPFSTIVANDASRWRTPSDWTVTTPIMNHTGANNAPAGGLDNNHPPLVIAFESGWGGASYIVNGKMYQTVTLPAGNYTYSVGMSNNDWPGSDPIYIAASAGTTLPDAANISTALGYFKMIPDGQYYSGGLGKTYSCNFSLTQPTKVSLGFVVNMTGNSYLNLIWVKLVLN</sequence>
<feature type="domain" description="DUF5013" evidence="2">
    <location>
        <begin position="245"/>
        <end position="397"/>
    </location>
</feature>
<dbReference type="InterPro" id="IPR014756">
    <property type="entry name" value="Ig_E-set"/>
</dbReference>
<evidence type="ECO:0000259" key="2">
    <source>
        <dbReference type="Pfam" id="PF16405"/>
    </source>
</evidence>
<proteinExistence type="predicted"/>
<comment type="caution">
    <text evidence="3">The sequence shown here is derived from an EMBL/GenBank/DDBJ whole genome shotgun (WGS) entry which is preliminary data.</text>
</comment>
<evidence type="ECO:0000313" key="3">
    <source>
        <dbReference type="EMBL" id="GAA3990167.1"/>
    </source>
</evidence>
<dbReference type="Pfam" id="PF01833">
    <property type="entry name" value="TIG"/>
    <property type="match status" value="2"/>
</dbReference>
<dbReference type="Proteomes" id="UP001500742">
    <property type="component" value="Unassembled WGS sequence"/>
</dbReference>
<keyword evidence="4" id="KW-1185">Reference proteome</keyword>
<dbReference type="CDD" id="cd00603">
    <property type="entry name" value="IPT_PCSR"/>
    <property type="match status" value="1"/>
</dbReference>
<accession>A0ABP7QYX7</accession>
<dbReference type="CDD" id="cd00102">
    <property type="entry name" value="IPT"/>
    <property type="match status" value="1"/>
</dbReference>
<dbReference type="InterPro" id="IPR032181">
    <property type="entry name" value="DUF5013"/>
</dbReference>
<dbReference type="Gene3D" id="2.60.40.10">
    <property type="entry name" value="Immunoglobulins"/>
    <property type="match status" value="2"/>
</dbReference>
<evidence type="ECO:0000313" key="4">
    <source>
        <dbReference type="Proteomes" id="UP001500742"/>
    </source>
</evidence>
<reference evidence="4" key="1">
    <citation type="journal article" date="2019" name="Int. J. Syst. Evol. Microbiol.">
        <title>The Global Catalogue of Microorganisms (GCM) 10K type strain sequencing project: providing services to taxonomists for standard genome sequencing and annotation.</title>
        <authorList>
            <consortium name="The Broad Institute Genomics Platform"/>
            <consortium name="The Broad Institute Genome Sequencing Center for Infectious Disease"/>
            <person name="Wu L."/>
            <person name="Ma J."/>
        </authorList>
    </citation>
    <scope>NUCLEOTIDE SEQUENCE [LARGE SCALE GENOMIC DNA]</scope>
    <source>
        <strain evidence="4">JCM 16601</strain>
    </source>
</reference>
<dbReference type="Pfam" id="PF16405">
    <property type="entry name" value="DUF5013"/>
    <property type="match status" value="1"/>
</dbReference>
<evidence type="ECO:0000259" key="1">
    <source>
        <dbReference type="Pfam" id="PF01833"/>
    </source>
</evidence>